<sequence>MIGATRRWFRRNRKGLAIGAGVIGAGYLAGQYVLNKISEARERMSSDRIARENLRRRFEQNQTDCTYTILALLPTAAEDILEALPVEELTKELQKKRAERLARLNGGEATSSDLSSVAPSLPEEDGRSLSSFQSDGFLRTSQLGESTLEGDGSPRPKRNKTQLWNEVKITSITRSFTLIYTLSLLTIFTRIQLNLLGRRNYLSSVISLATPANTSTIRLENHEDDDLTQTLGNDFETNRRYLAFSWWLLHRGWKDLMNEVREAVQEVFGSLNPREDISLARLSELTLQVRKKVEGHTGADRKYRKWLSYLLPPSEEEEGLLEESGVLGVAEPSTTQTATTLRHLLDETADLIESPNFTRVLMLLNNECFETLMQQCRADAFKASPNVPETTPQSFTSVATVVPVAGSSEPKTKLANVLAVMARQAHVIGNGTTPPNLYLAAMEQNVRELEAFAAVIYSSNFDFELLGPETKLGSLEKEGDGPDTIAVGKDDEGSMVEVEAVEDSSIAPAGDESAFETAWGKAVEEQPSSGPATEAGR</sequence>
<proteinExistence type="predicted"/>
<feature type="transmembrane region" description="Helical" evidence="2">
    <location>
        <begin position="16"/>
        <end position="34"/>
    </location>
</feature>
<comment type="caution">
    <text evidence="3">The sequence shown here is derived from an EMBL/GenBank/DDBJ whole genome shotgun (WGS) entry which is preliminary data.</text>
</comment>
<dbReference type="GO" id="GO:0030674">
    <property type="term" value="F:protein-macromolecule adaptor activity"/>
    <property type="evidence" value="ECO:0007669"/>
    <property type="project" value="TreeGrafter"/>
</dbReference>
<evidence type="ECO:0000256" key="2">
    <source>
        <dbReference type="SAM" id="Phobius"/>
    </source>
</evidence>
<dbReference type="GO" id="GO:0005778">
    <property type="term" value="C:peroxisomal membrane"/>
    <property type="evidence" value="ECO:0007669"/>
    <property type="project" value="InterPro"/>
</dbReference>
<keyword evidence="4" id="KW-1185">Reference proteome</keyword>
<dbReference type="GO" id="GO:0045046">
    <property type="term" value="P:protein import into peroxisome membrane"/>
    <property type="evidence" value="ECO:0007669"/>
    <property type="project" value="TreeGrafter"/>
</dbReference>
<dbReference type="Pfam" id="PF04882">
    <property type="entry name" value="Peroxin-3"/>
    <property type="match status" value="1"/>
</dbReference>
<dbReference type="EMBL" id="MSFO01000002">
    <property type="protein sequence ID" value="PLB51852.1"/>
    <property type="molecule type" value="Genomic_DNA"/>
</dbReference>
<name>A0A2I2GG48_9EURO</name>
<keyword evidence="2" id="KW-1133">Transmembrane helix</keyword>
<dbReference type="VEuPathDB" id="FungiDB:P170DRAFT_401478"/>
<evidence type="ECO:0000313" key="3">
    <source>
        <dbReference type="EMBL" id="PLB51852.1"/>
    </source>
</evidence>
<feature type="compositionally biased region" description="Polar residues" evidence="1">
    <location>
        <begin position="108"/>
        <end position="118"/>
    </location>
</feature>
<keyword evidence="2" id="KW-0812">Transmembrane</keyword>
<dbReference type="InterPro" id="IPR006966">
    <property type="entry name" value="Peroxin-3"/>
</dbReference>
<gene>
    <name evidence="3" type="ORF">P170DRAFT_401478</name>
</gene>
<dbReference type="AlphaFoldDB" id="A0A2I2GG48"/>
<reference evidence="3 4" key="1">
    <citation type="submission" date="2016-12" db="EMBL/GenBank/DDBJ databases">
        <title>The genomes of Aspergillus section Nigri reveals drivers in fungal speciation.</title>
        <authorList>
            <consortium name="DOE Joint Genome Institute"/>
            <person name="Vesth T.C."/>
            <person name="Nybo J."/>
            <person name="Theobald S."/>
            <person name="Brandl J."/>
            <person name="Frisvad J.C."/>
            <person name="Nielsen K.F."/>
            <person name="Lyhne E.K."/>
            <person name="Kogle M.E."/>
            <person name="Kuo A."/>
            <person name="Riley R."/>
            <person name="Clum A."/>
            <person name="Nolan M."/>
            <person name="Lipzen A."/>
            <person name="Salamov A."/>
            <person name="Henrissat B."/>
            <person name="Wiebenga A."/>
            <person name="De Vries R.P."/>
            <person name="Grigoriev I.V."/>
            <person name="Mortensen U.H."/>
            <person name="Andersen M.R."/>
            <person name="Baker S.E."/>
        </authorList>
    </citation>
    <scope>NUCLEOTIDE SEQUENCE [LARGE SCALE GENOMIC DNA]</scope>
    <source>
        <strain evidence="3 4">IBT 23096</strain>
    </source>
</reference>
<dbReference type="RefSeq" id="XP_024707154.1">
    <property type="nucleotide sequence ID" value="XM_024846370.1"/>
</dbReference>
<protein>
    <submittedName>
        <fullName evidence="3">Peroxin-3</fullName>
    </submittedName>
</protein>
<evidence type="ECO:0000256" key="1">
    <source>
        <dbReference type="SAM" id="MobiDB-lite"/>
    </source>
</evidence>
<feature type="region of interest" description="Disordered" evidence="1">
    <location>
        <begin position="107"/>
        <end position="132"/>
    </location>
</feature>
<organism evidence="3 4">
    <name type="scientific">Aspergillus steynii IBT 23096</name>
    <dbReference type="NCBI Taxonomy" id="1392250"/>
    <lineage>
        <taxon>Eukaryota</taxon>
        <taxon>Fungi</taxon>
        <taxon>Dikarya</taxon>
        <taxon>Ascomycota</taxon>
        <taxon>Pezizomycotina</taxon>
        <taxon>Eurotiomycetes</taxon>
        <taxon>Eurotiomycetidae</taxon>
        <taxon>Eurotiales</taxon>
        <taxon>Aspergillaceae</taxon>
        <taxon>Aspergillus</taxon>
        <taxon>Aspergillus subgen. Circumdati</taxon>
    </lineage>
</organism>
<dbReference type="Proteomes" id="UP000234275">
    <property type="component" value="Unassembled WGS sequence"/>
</dbReference>
<dbReference type="STRING" id="1392250.A0A2I2GG48"/>
<keyword evidence="2" id="KW-0472">Membrane</keyword>
<feature type="region of interest" description="Disordered" evidence="1">
    <location>
        <begin position="473"/>
        <end position="537"/>
    </location>
</feature>
<dbReference type="GeneID" id="36554069"/>
<evidence type="ECO:0000313" key="4">
    <source>
        <dbReference type="Proteomes" id="UP000234275"/>
    </source>
</evidence>
<dbReference type="OrthoDB" id="45930at2759"/>
<dbReference type="PANTHER" id="PTHR28080:SF1">
    <property type="entry name" value="PEROXISOMAL BIOGENESIS FACTOR 3"/>
    <property type="match status" value="1"/>
</dbReference>
<accession>A0A2I2GG48</accession>
<dbReference type="PANTHER" id="PTHR28080">
    <property type="entry name" value="PEROXISOMAL BIOGENESIS FACTOR 3"/>
    <property type="match status" value="1"/>
</dbReference>